<feature type="region of interest" description="Disordered" evidence="1">
    <location>
        <begin position="137"/>
        <end position="163"/>
    </location>
</feature>
<evidence type="ECO:0000256" key="1">
    <source>
        <dbReference type="SAM" id="MobiDB-lite"/>
    </source>
</evidence>
<organism evidence="2 3">
    <name type="scientific">Calocera cornea HHB12733</name>
    <dbReference type="NCBI Taxonomy" id="1353952"/>
    <lineage>
        <taxon>Eukaryota</taxon>
        <taxon>Fungi</taxon>
        <taxon>Dikarya</taxon>
        <taxon>Basidiomycota</taxon>
        <taxon>Agaricomycotina</taxon>
        <taxon>Dacrymycetes</taxon>
        <taxon>Dacrymycetales</taxon>
        <taxon>Dacrymycetaceae</taxon>
        <taxon>Calocera</taxon>
    </lineage>
</organism>
<dbReference type="Proteomes" id="UP000076842">
    <property type="component" value="Unassembled WGS sequence"/>
</dbReference>
<gene>
    <name evidence="2" type="ORF">CALCODRAFT_134321</name>
</gene>
<dbReference type="EMBL" id="KV424105">
    <property type="protein sequence ID" value="KZT51493.1"/>
    <property type="molecule type" value="Genomic_DNA"/>
</dbReference>
<sequence length="348" mass="37875">MPRRPCPPCRALSQTGRVNCRLAPSPAAERAAALPPPPRARAYNLHASDGDGQRRTTTTCPLSVSQCVPTRLSISSRFECDSVPRTSYLAWHLQLIAHRLGSATRSLLLVLLALVDYSPCAVPNLTHVRALTHCWTNSPPRVPTRPGPSNPTSPTNVNTQHPSPRIENAVLARSQGHPPPPPARPPRAVRRRAPLGLVQRLDAREVRAVLLYLLMAFQPACPLRPVPFDLIPLLPLPLPLPFPSPLPSPSPAYPFLSHIPPPTPQNDPRRRPPERARPRVADRRPVPARPRPQRRGLSCQVVACVPTPHLIPFELLPVLCLSVSGPCLPGAACRASCPPTRSGHPSLP</sequence>
<keyword evidence="3" id="KW-1185">Reference proteome</keyword>
<protein>
    <submittedName>
        <fullName evidence="2">Uncharacterized protein</fullName>
    </submittedName>
</protein>
<proteinExistence type="predicted"/>
<feature type="region of interest" description="Disordered" evidence="1">
    <location>
        <begin position="253"/>
        <end position="293"/>
    </location>
</feature>
<evidence type="ECO:0000313" key="2">
    <source>
        <dbReference type="EMBL" id="KZT51493.1"/>
    </source>
</evidence>
<feature type="compositionally biased region" description="Basic and acidic residues" evidence="1">
    <location>
        <begin position="267"/>
        <end position="285"/>
    </location>
</feature>
<feature type="compositionally biased region" description="Polar residues" evidence="1">
    <location>
        <begin position="152"/>
        <end position="162"/>
    </location>
</feature>
<name>A0A165CVT9_9BASI</name>
<accession>A0A165CVT9</accession>
<dbReference type="InParanoid" id="A0A165CVT9"/>
<evidence type="ECO:0000313" key="3">
    <source>
        <dbReference type="Proteomes" id="UP000076842"/>
    </source>
</evidence>
<dbReference type="AlphaFoldDB" id="A0A165CVT9"/>
<feature type="compositionally biased region" description="Pro residues" evidence="1">
    <location>
        <begin position="140"/>
        <end position="151"/>
    </location>
</feature>
<reference evidence="2 3" key="1">
    <citation type="journal article" date="2016" name="Mol. Biol. Evol.">
        <title>Comparative Genomics of Early-Diverging Mushroom-Forming Fungi Provides Insights into the Origins of Lignocellulose Decay Capabilities.</title>
        <authorList>
            <person name="Nagy L.G."/>
            <person name="Riley R."/>
            <person name="Tritt A."/>
            <person name="Adam C."/>
            <person name="Daum C."/>
            <person name="Floudas D."/>
            <person name="Sun H."/>
            <person name="Yadav J.S."/>
            <person name="Pangilinan J."/>
            <person name="Larsson K.H."/>
            <person name="Matsuura K."/>
            <person name="Barry K."/>
            <person name="Labutti K."/>
            <person name="Kuo R."/>
            <person name="Ohm R.A."/>
            <person name="Bhattacharya S.S."/>
            <person name="Shirouzu T."/>
            <person name="Yoshinaga Y."/>
            <person name="Martin F.M."/>
            <person name="Grigoriev I.V."/>
            <person name="Hibbett D.S."/>
        </authorList>
    </citation>
    <scope>NUCLEOTIDE SEQUENCE [LARGE SCALE GENOMIC DNA]</scope>
    <source>
        <strain evidence="2 3">HHB12733</strain>
    </source>
</reference>